<keyword evidence="2" id="KW-1185">Reference proteome</keyword>
<name>A0A1H0R5B9_9BURK</name>
<gene>
    <name evidence="1" type="ORF">SAMN04489708_109155</name>
</gene>
<accession>A0A1H0R5B9</accession>
<dbReference type="Gene3D" id="3.90.1150.10">
    <property type="entry name" value="Aspartate Aminotransferase, domain 1"/>
    <property type="match status" value="1"/>
</dbReference>
<dbReference type="InterPro" id="IPR015422">
    <property type="entry name" value="PyrdxlP-dep_Trfase_small"/>
</dbReference>
<evidence type="ECO:0000313" key="2">
    <source>
        <dbReference type="Proteomes" id="UP000199317"/>
    </source>
</evidence>
<reference evidence="2" key="1">
    <citation type="submission" date="2016-10" db="EMBL/GenBank/DDBJ databases">
        <authorList>
            <person name="Varghese N."/>
            <person name="Submissions S."/>
        </authorList>
    </citation>
    <scope>NUCLEOTIDE SEQUENCE [LARGE SCALE GENOMIC DNA]</scope>
    <source>
        <strain evidence="2">DSM 17101</strain>
    </source>
</reference>
<organism evidence="1 2">
    <name type="scientific">Paracidovorax cattleyae</name>
    <dbReference type="NCBI Taxonomy" id="80868"/>
    <lineage>
        <taxon>Bacteria</taxon>
        <taxon>Pseudomonadati</taxon>
        <taxon>Pseudomonadota</taxon>
        <taxon>Betaproteobacteria</taxon>
        <taxon>Burkholderiales</taxon>
        <taxon>Comamonadaceae</taxon>
        <taxon>Paracidovorax</taxon>
    </lineage>
</organism>
<dbReference type="AlphaFoldDB" id="A0A1H0R5B9"/>
<proteinExistence type="predicted"/>
<dbReference type="EMBL" id="FNJL01000009">
    <property type="protein sequence ID" value="SDP24723.1"/>
    <property type="molecule type" value="Genomic_DNA"/>
</dbReference>
<evidence type="ECO:0000313" key="1">
    <source>
        <dbReference type="EMBL" id="SDP24723.1"/>
    </source>
</evidence>
<sequence length="38" mass="4445">MIARRNALLGPAYRLMYEHPLHIVRGEDAWLEDPAGRR</sequence>
<protein>
    <submittedName>
        <fullName evidence="1">Uncharacterized protein</fullName>
    </submittedName>
</protein>
<dbReference type="Proteomes" id="UP000199317">
    <property type="component" value="Unassembled WGS sequence"/>
</dbReference>